<evidence type="ECO:0000259" key="10">
    <source>
        <dbReference type="PROSITE" id="PS50217"/>
    </source>
</evidence>
<dbReference type="GO" id="GO:0003700">
    <property type="term" value="F:DNA-binding transcription factor activity"/>
    <property type="evidence" value="ECO:0007669"/>
    <property type="project" value="InterPro"/>
</dbReference>
<keyword evidence="3" id="KW-0805">Transcription regulation</keyword>
<keyword evidence="8" id="KW-0175">Coiled coil</keyword>
<comment type="similarity">
    <text evidence="2">Belongs to the bZIP family.</text>
</comment>
<evidence type="ECO:0000256" key="4">
    <source>
        <dbReference type="ARBA" id="ARBA00023125"/>
    </source>
</evidence>
<feature type="domain" description="BZIP" evidence="10">
    <location>
        <begin position="87"/>
        <end position="129"/>
    </location>
</feature>
<dbReference type="PANTHER" id="PTHR45693">
    <property type="entry name" value="TRANSCRIPTION FACTOR TGA9"/>
    <property type="match status" value="1"/>
</dbReference>
<evidence type="ECO:0000313" key="12">
    <source>
        <dbReference type="EMBL" id="KAH8507839.1"/>
    </source>
</evidence>
<keyword evidence="6" id="KW-0804">Transcription</keyword>
<evidence type="ECO:0000256" key="1">
    <source>
        <dbReference type="ARBA" id="ARBA00004123"/>
    </source>
</evidence>
<dbReference type="PROSITE" id="PS50217">
    <property type="entry name" value="BZIP"/>
    <property type="match status" value="1"/>
</dbReference>
<dbReference type="GO" id="GO:0000976">
    <property type="term" value="F:transcription cis-regulatory region binding"/>
    <property type="evidence" value="ECO:0007669"/>
    <property type="project" value="UniProtKB-ARBA"/>
</dbReference>
<comment type="subcellular location">
    <subcellularLocation>
        <location evidence="1">Nucleus</location>
    </subcellularLocation>
</comment>
<dbReference type="SUPFAM" id="SSF57959">
    <property type="entry name" value="Leucine zipper domain"/>
    <property type="match status" value="1"/>
</dbReference>
<dbReference type="InterPro" id="IPR025422">
    <property type="entry name" value="TGA_domain"/>
</dbReference>
<feature type="compositionally biased region" description="Basic and acidic residues" evidence="9">
    <location>
        <begin position="79"/>
        <end position="91"/>
    </location>
</feature>
<gene>
    <name evidence="12" type="ORF">H0E87_010120</name>
</gene>
<sequence length="374" mass="42150">MNSTSTQFVTSGRMGIYDPMHQIGMWGENFESNRNTSTSTMFIAGNPNPSASIIIAPDTKLDNQSEDTSHGTLGPSNKYDQEASKPSDKVQRRLAQNREAARKSRLRKKAYVKQLESSRTKLLQLEQELDRARQQGLYIGGGVDTSQLGFGGATNSEISTFEMEYGHWLEEQNRHICDMRRALNAHISDAELHKLVESDMSHYSELFRKKATAAKADVFYVMSGLWKSSAERFLLWIGGFRPSELLKILLPHIEPLSEQQVVNALNLRQSCQQAEDALSQGMEKLQQTLAETVAAGQLGETSYSPHKETAMEKKLEDLVRFVLQADHLRQETLQQMSRILTARQAARGLLALGEYFQRLRDLSSLWAIRPCEPA</sequence>
<evidence type="ECO:0000256" key="9">
    <source>
        <dbReference type="SAM" id="MobiDB-lite"/>
    </source>
</evidence>
<dbReference type="EMBL" id="JACEGQ020000005">
    <property type="protein sequence ID" value="KAH8507837.1"/>
    <property type="molecule type" value="Genomic_DNA"/>
</dbReference>
<dbReference type="Proteomes" id="UP000807159">
    <property type="component" value="Chromosome 5"/>
</dbReference>
<dbReference type="GO" id="GO:0005634">
    <property type="term" value="C:nucleus"/>
    <property type="evidence" value="ECO:0007669"/>
    <property type="project" value="UniProtKB-SubCell"/>
</dbReference>
<protein>
    <submittedName>
        <fullName evidence="12">Uncharacterized protein</fullName>
    </submittedName>
</protein>
<dbReference type="EMBL" id="JACEGQ020000005">
    <property type="protein sequence ID" value="KAH8507838.1"/>
    <property type="molecule type" value="Genomic_DNA"/>
</dbReference>
<comment type="caution">
    <text evidence="12">The sequence shown here is derived from an EMBL/GenBank/DDBJ whole genome shotgun (WGS) entry which is preliminary data.</text>
</comment>
<evidence type="ECO:0000256" key="6">
    <source>
        <dbReference type="ARBA" id="ARBA00023163"/>
    </source>
</evidence>
<reference evidence="12" key="1">
    <citation type="journal article" date="2021" name="J. Hered.">
        <title>Genome Assembly of Salicaceae Populus deltoides (Eastern Cottonwood) I-69 Based on Nanopore Sequencing and Hi-C Technologies.</title>
        <authorList>
            <person name="Bai S."/>
            <person name="Wu H."/>
            <person name="Zhang J."/>
            <person name="Pan Z."/>
            <person name="Zhao W."/>
            <person name="Li Z."/>
            <person name="Tong C."/>
        </authorList>
    </citation>
    <scope>NUCLEOTIDE SEQUENCE</scope>
    <source>
        <tissue evidence="12">Leaf</tissue>
    </source>
</reference>
<dbReference type="Pfam" id="PF00170">
    <property type="entry name" value="bZIP_1"/>
    <property type="match status" value="1"/>
</dbReference>
<dbReference type="Gene3D" id="1.20.5.170">
    <property type="match status" value="1"/>
</dbReference>
<dbReference type="EMBL" id="JACEGQ020000005">
    <property type="protein sequence ID" value="KAH8507839.1"/>
    <property type="molecule type" value="Genomic_DNA"/>
</dbReference>
<dbReference type="InterPro" id="IPR004827">
    <property type="entry name" value="bZIP"/>
</dbReference>
<feature type="coiled-coil region" evidence="8">
    <location>
        <begin position="108"/>
        <end position="135"/>
    </location>
</feature>
<evidence type="ECO:0000256" key="2">
    <source>
        <dbReference type="ARBA" id="ARBA00007163"/>
    </source>
</evidence>
<dbReference type="PROSITE" id="PS00036">
    <property type="entry name" value="BZIP_BASIC"/>
    <property type="match status" value="1"/>
</dbReference>
<feature type="domain" description="DOG1" evidence="11">
    <location>
        <begin position="158"/>
        <end position="369"/>
    </location>
</feature>
<evidence type="ECO:0000256" key="5">
    <source>
        <dbReference type="ARBA" id="ARBA00023159"/>
    </source>
</evidence>
<dbReference type="AlphaFoldDB" id="A0A8T2YRY4"/>
<evidence type="ECO:0000256" key="8">
    <source>
        <dbReference type="SAM" id="Coils"/>
    </source>
</evidence>
<name>A0A8T2YRY4_POPDE</name>
<keyword evidence="4" id="KW-0238">DNA-binding</keyword>
<keyword evidence="7" id="KW-0539">Nucleus</keyword>
<dbReference type="GO" id="GO:0006351">
    <property type="term" value="P:DNA-templated transcription"/>
    <property type="evidence" value="ECO:0007669"/>
    <property type="project" value="InterPro"/>
</dbReference>
<dbReference type="PROSITE" id="PS51806">
    <property type="entry name" value="DOG1"/>
    <property type="match status" value="1"/>
</dbReference>
<feature type="region of interest" description="Disordered" evidence="9">
    <location>
        <begin position="61"/>
        <end position="106"/>
    </location>
</feature>
<evidence type="ECO:0000259" key="11">
    <source>
        <dbReference type="PROSITE" id="PS51806"/>
    </source>
</evidence>
<organism evidence="12 13">
    <name type="scientific">Populus deltoides</name>
    <name type="common">Eastern poplar</name>
    <name type="synonym">Eastern cottonwood</name>
    <dbReference type="NCBI Taxonomy" id="3696"/>
    <lineage>
        <taxon>Eukaryota</taxon>
        <taxon>Viridiplantae</taxon>
        <taxon>Streptophyta</taxon>
        <taxon>Embryophyta</taxon>
        <taxon>Tracheophyta</taxon>
        <taxon>Spermatophyta</taxon>
        <taxon>Magnoliopsida</taxon>
        <taxon>eudicotyledons</taxon>
        <taxon>Gunneridae</taxon>
        <taxon>Pentapetalae</taxon>
        <taxon>rosids</taxon>
        <taxon>fabids</taxon>
        <taxon>Malpighiales</taxon>
        <taxon>Salicaceae</taxon>
        <taxon>Saliceae</taxon>
        <taxon>Populus</taxon>
    </lineage>
</organism>
<dbReference type="PANTHER" id="PTHR45693:SF36">
    <property type="entry name" value="TRANSCRIPTION FACTOR TGA4"/>
    <property type="match status" value="1"/>
</dbReference>
<dbReference type="InterPro" id="IPR046347">
    <property type="entry name" value="bZIP_sf"/>
</dbReference>
<keyword evidence="13" id="KW-1185">Reference proteome</keyword>
<accession>A0A8T2YRY4</accession>
<evidence type="ECO:0000256" key="7">
    <source>
        <dbReference type="ARBA" id="ARBA00023242"/>
    </source>
</evidence>
<dbReference type="FunFam" id="1.20.5.170:FF:000019">
    <property type="entry name" value="BZIP family transcription factor"/>
    <property type="match status" value="1"/>
</dbReference>
<dbReference type="Pfam" id="PF14144">
    <property type="entry name" value="DOG1"/>
    <property type="match status" value="1"/>
</dbReference>
<evidence type="ECO:0000313" key="13">
    <source>
        <dbReference type="Proteomes" id="UP000807159"/>
    </source>
</evidence>
<keyword evidence="5" id="KW-0010">Activator</keyword>
<proteinExistence type="inferred from homology"/>
<evidence type="ECO:0000256" key="3">
    <source>
        <dbReference type="ARBA" id="ARBA00023015"/>
    </source>
</evidence>
<dbReference type="SMART" id="SM00338">
    <property type="entry name" value="BRLZ"/>
    <property type="match status" value="1"/>
</dbReference>